<keyword evidence="6" id="KW-1185">Reference proteome</keyword>
<gene>
    <name evidence="3" type="ORF">D2V05_13720</name>
    <name evidence="4" type="ORF">FQ017_13590</name>
</gene>
<name>A0A3A1NFH2_9FLAO</name>
<feature type="domain" description="DUF4874" evidence="2">
    <location>
        <begin position="51"/>
        <end position="209"/>
    </location>
</feature>
<dbReference type="InterPro" id="IPR032379">
    <property type="entry name" value="DUF4874"/>
</dbReference>
<evidence type="ECO:0000313" key="3">
    <source>
        <dbReference type="EMBL" id="RIV43470.1"/>
    </source>
</evidence>
<protein>
    <submittedName>
        <fullName evidence="3">DUF4832 domain-containing protein</fullName>
    </submittedName>
</protein>
<dbReference type="EMBL" id="VNWK01000031">
    <property type="protein sequence ID" value="TXJ92811.1"/>
    <property type="molecule type" value="Genomic_DNA"/>
</dbReference>
<dbReference type="AlphaFoldDB" id="A0A3A1NFH2"/>
<evidence type="ECO:0000313" key="5">
    <source>
        <dbReference type="Proteomes" id="UP000266691"/>
    </source>
</evidence>
<comment type="caution">
    <text evidence="3">The sequence shown here is derived from an EMBL/GenBank/DDBJ whole genome shotgun (WGS) entry which is preliminary data.</text>
</comment>
<evidence type="ECO:0000313" key="4">
    <source>
        <dbReference type="EMBL" id="TXJ92811.1"/>
    </source>
</evidence>
<evidence type="ECO:0000313" key="6">
    <source>
        <dbReference type="Proteomes" id="UP000321621"/>
    </source>
</evidence>
<dbReference type="OrthoDB" id="9760654at2"/>
<dbReference type="Pfam" id="PF16116">
    <property type="entry name" value="DUF4832"/>
    <property type="match status" value="1"/>
</dbReference>
<evidence type="ECO:0000259" key="2">
    <source>
        <dbReference type="Pfam" id="PF16173"/>
    </source>
</evidence>
<proteinExistence type="predicted"/>
<dbReference type="Proteomes" id="UP000266691">
    <property type="component" value="Unassembled WGS sequence"/>
</dbReference>
<dbReference type="InterPro" id="IPR032267">
    <property type="entry name" value="DUF4832"/>
</dbReference>
<sequence length="458" mass="51294">MKHKLIYLLILCTIGCGGESNGEVPVDPEPEPVDNSISNITYTASYEVISNPERGFMHHWAVESEGMPVSMAMLNSLKNEKVTIINRIYYLDAFKDADLSQAELDLITTDFERMRTAGIKCILRFAYNSDQNETDAPLSRVISHLDQLKPILTDNYDVIAFVQAGFIGSWGEWYYTTNNLTTLENKTAVLNKLLEVLPKEIKVQVRTPLYKQEIFNYSTAMNATVGYGDSYIARVGFHNDCFLASPDDYGTYQNITIEKDYISKEALFVPTGGETCPPSGVPTASCTTADTEMALLKWTYLNLDYYGPVLQEWRNNDCFEDFQRELGYRLLLKTASLKKEVKANGNFDLDLVMDNAGFAPVYNKKNASLILKSTNDGTIHSKSLDFDVRKVVPGAEYDLTETVNLSGIPAGSYTLYLKIEDASPSLKDRPEYSIQLANSGTWEASTGMNELLHTLIIN</sequence>
<dbReference type="Pfam" id="PF16173">
    <property type="entry name" value="DUF4874"/>
    <property type="match status" value="1"/>
</dbReference>
<accession>A0A3A1NFH2</accession>
<dbReference type="EMBL" id="QXFI01000031">
    <property type="protein sequence ID" value="RIV43470.1"/>
    <property type="molecule type" value="Genomic_DNA"/>
</dbReference>
<reference evidence="4 6" key="2">
    <citation type="submission" date="2019-07" db="EMBL/GenBank/DDBJ databases">
        <title>Draft genome of two Muricauda strains isolated from deep sea.</title>
        <authorList>
            <person name="Sun C."/>
        </authorList>
    </citation>
    <scope>NUCLEOTIDE SEQUENCE [LARGE SCALE GENOMIC DNA]</scope>
    <source>
        <strain evidence="4 6">72</strain>
    </source>
</reference>
<feature type="domain" description="DUF4832" evidence="1">
    <location>
        <begin position="234"/>
        <end position="438"/>
    </location>
</feature>
<organism evidence="3 5">
    <name type="scientific">Flagellimonas pelagia</name>
    <dbReference type="NCBI Taxonomy" id="2306998"/>
    <lineage>
        <taxon>Bacteria</taxon>
        <taxon>Pseudomonadati</taxon>
        <taxon>Bacteroidota</taxon>
        <taxon>Flavobacteriia</taxon>
        <taxon>Flavobacteriales</taxon>
        <taxon>Flavobacteriaceae</taxon>
        <taxon>Flagellimonas</taxon>
    </lineage>
</organism>
<reference evidence="3 5" key="1">
    <citation type="submission" date="2018-08" db="EMBL/GenBank/DDBJ databases">
        <title>Proposal of Muricauda 72 sp.nov. and Muricauda NH166 sp.nov., isolated from seawater.</title>
        <authorList>
            <person name="Cheng H."/>
            <person name="Wu Y.-H."/>
            <person name="Guo L.-L."/>
            <person name="Xu X.-W."/>
        </authorList>
    </citation>
    <scope>NUCLEOTIDE SEQUENCE [LARGE SCALE GENOMIC DNA]</scope>
    <source>
        <strain evidence="3 5">72</strain>
    </source>
</reference>
<evidence type="ECO:0000259" key="1">
    <source>
        <dbReference type="Pfam" id="PF16116"/>
    </source>
</evidence>
<dbReference type="RefSeq" id="WP_119648197.1">
    <property type="nucleotide sequence ID" value="NZ_QXFI01000031.1"/>
</dbReference>
<dbReference type="Proteomes" id="UP000321621">
    <property type="component" value="Unassembled WGS sequence"/>
</dbReference>